<dbReference type="InterPro" id="IPR036396">
    <property type="entry name" value="Cyt_P450_sf"/>
</dbReference>
<name>A0A2N3Y1L9_SACSN</name>
<dbReference type="GO" id="GO:0004497">
    <property type="term" value="F:monooxygenase activity"/>
    <property type="evidence" value="ECO:0007669"/>
    <property type="project" value="UniProtKB-KW"/>
</dbReference>
<proteinExistence type="inferred from homology"/>
<keyword evidence="4" id="KW-1185">Reference proteome</keyword>
<organism evidence="3 4">
    <name type="scientific">Saccharopolyspora spinosa</name>
    <dbReference type="NCBI Taxonomy" id="60894"/>
    <lineage>
        <taxon>Bacteria</taxon>
        <taxon>Bacillati</taxon>
        <taxon>Actinomycetota</taxon>
        <taxon>Actinomycetes</taxon>
        <taxon>Pseudonocardiales</taxon>
        <taxon>Pseudonocardiaceae</taxon>
        <taxon>Saccharopolyspora</taxon>
    </lineage>
</organism>
<accession>A0A2N3Y1L9</accession>
<keyword evidence="2" id="KW-0503">Monooxygenase</keyword>
<dbReference type="InterPro" id="IPR017972">
    <property type="entry name" value="Cyt_P450_CS"/>
</dbReference>
<dbReference type="PANTHER" id="PTHR46696:SF6">
    <property type="entry name" value="P450, PUTATIVE (EUROFUNG)-RELATED"/>
    <property type="match status" value="1"/>
</dbReference>
<keyword evidence="2" id="KW-0479">Metal-binding</keyword>
<comment type="caution">
    <text evidence="3">The sequence shown here is derived from an EMBL/GenBank/DDBJ whole genome shotgun (WGS) entry which is preliminary data.</text>
</comment>
<dbReference type="GO" id="GO:0016705">
    <property type="term" value="F:oxidoreductase activity, acting on paired donors, with incorporation or reduction of molecular oxygen"/>
    <property type="evidence" value="ECO:0007669"/>
    <property type="project" value="InterPro"/>
</dbReference>
<dbReference type="OrthoDB" id="4156795at2"/>
<dbReference type="InterPro" id="IPR001128">
    <property type="entry name" value="Cyt_P450"/>
</dbReference>
<dbReference type="GO" id="GO:0020037">
    <property type="term" value="F:heme binding"/>
    <property type="evidence" value="ECO:0007669"/>
    <property type="project" value="InterPro"/>
</dbReference>
<keyword evidence="2" id="KW-0349">Heme</keyword>
<keyword evidence="2" id="KW-0560">Oxidoreductase</keyword>
<evidence type="ECO:0000256" key="1">
    <source>
        <dbReference type="ARBA" id="ARBA00010617"/>
    </source>
</evidence>
<evidence type="ECO:0000313" key="4">
    <source>
        <dbReference type="Proteomes" id="UP000233786"/>
    </source>
</evidence>
<dbReference type="PANTHER" id="PTHR46696">
    <property type="entry name" value="P450, PUTATIVE (EUROFUNG)-RELATED"/>
    <property type="match status" value="1"/>
</dbReference>
<evidence type="ECO:0000313" key="3">
    <source>
        <dbReference type="EMBL" id="PKW16780.1"/>
    </source>
</evidence>
<dbReference type="AlphaFoldDB" id="A0A2N3Y1L9"/>
<dbReference type="GO" id="GO:0005506">
    <property type="term" value="F:iron ion binding"/>
    <property type="evidence" value="ECO:0007669"/>
    <property type="project" value="InterPro"/>
</dbReference>
<dbReference type="EMBL" id="PJNB01000001">
    <property type="protein sequence ID" value="PKW16780.1"/>
    <property type="molecule type" value="Genomic_DNA"/>
</dbReference>
<reference evidence="3" key="1">
    <citation type="submission" date="2017-12" db="EMBL/GenBank/DDBJ databases">
        <title>Sequencing the genomes of 1000 Actinobacteria strains.</title>
        <authorList>
            <person name="Klenk H.-P."/>
        </authorList>
    </citation>
    <scope>NUCLEOTIDE SEQUENCE [LARGE SCALE GENOMIC DNA]</scope>
    <source>
        <strain evidence="3">DSM 44228</strain>
    </source>
</reference>
<sequence length="413" mass="45336">MKPMPVTTSIADIPTISVDFLDPRFAADPYPALEEIRAVGPIVRNERSGYLMLTSYADCAQVMGRAQSFAADVEHLTALFGGTTFASLSGARHRQLKGIWAPAFQRKSLAATYPELIRQVIVDRAADSIARLRAGETVDIAEGFVRAIPAVVIASMLGVPSADIPDFVRWSDEMGHILENRDDPSTHGRALVAQGKQATDNLNRYMAAVIDERRDRPGGDLVSQIAVSEVPMTEAEVVAATTQLVFAGNETTAKLMGHCLVTLAAHPGQREVLRQNRDLLPQAIEEVHRWSSVKVATLRFVREEQVQVAGHELAEDTTIMALPAAGNRDPQRWERADAFDINRPRLAHLGFGVGPHACLGLNLARLEVEILLNHLLDEIPDWQVQRVDYGDSWMVRGPAEIDVALENARGGRR</sequence>
<comment type="similarity">
    <text evidence="1 2">Belongs to the cytochrome P450 family.</text>
</comment>
<protein>
    <submittedName>
        <fullName evidence="3">Cytochrome P450</fullName>
    </submittedName>
</protein>
<dbReference type="Gene3D" id="1.10.630.10">
    <property type="entry name" value="Cytochrome P450"/>
    <property type="match status" value="1"/>
</dbReference>
<keyword evidence="2" id="KW-0408">Iron</keyword>
<dbReference type="PRINTS" id="PR00385">
    <property type="entry name" value="P450"/>
</dbReference>
<dbReference type="SUPFAM" id="SSF48264">
    <property type="entry name" value="Cytochrome P450"/>
    <property type="match status" value="1"/>
</dbReference>
<dbReference type="InterPro" id="IPR002397">
    <property type="entry name" value="Cyt_P450_B"/>
</dbReference>
<gene>
    <name evidence="3" type="ORF">A8926_4663</name>
</gene>
<dbReference type="STRING" id="994479.GCA_000194155_06770"/>
<evidence type="ECO:0000256" key="2">
    <source>
        <dbReference type="RuleBase" id="RU000461"/>
    </source>
</evidence>
<dbReference type="PRINTS" id="PR00359">
    <property type="entry name" value="BP450"/>
</dbReference>
<dbReference type="PROSITE" id="PS00086">
    <property type="entry name" value="CYTOCHROME_P450"/>
    <property type="match status" value="1"/>
</dbReference>
<dbReference type="Pfam" id="PF00067">
    <property type="entry name" value="p450"/>
    <property type="match status" value="1"/>
</dbReference>
<dbReference type="Proteomes" id="UP000233786">
    <property type="component" value="Unassembled WGS sequence"/>
</dbReference>